<dbReference type="InterPro" id="IPR012859">
    <property type="entry name" value="Pilin_N_archaeal"/>
</dbReference>
<proteinExistence type="predicted"/>
<reference evidence="2 3" key="1">
    <citation type="journal article" date="2011" name="J. Bacteriol.">
        <title>Genome sequence of Halorhabdus tiamatea, the first archaeon isolated from a deep-sea anoxic brine lake.</title>
        <authorList>
            <person name="Antunes A."/>
            <person name="Alam I."/>
            <person name="Bajic V.B."/>
            <person name="Stingl U."/>
        </authorList>
    </citation>
    <scope>NUCLEOTIDE SEQUENCE [LARGE SCALE GENOMIC DNA]</scope>
    <source>
        <strain evidence="2 3">SARL4B</strain>
    </source>
</reference>
<dbReference type="GeneID" id="23798241"/>
<evidence type="ECO:0000313" key="3">
    <source>
        <dbReference type="Proteomes" id="UP000003861"/>
    </source>
</evidence>
<accession>F7PGJ9</accession>
<dbReference type="STRING" id="1033806.HTIA_0419"/>
<evidence type="ECO:0000313" key="2">
    <source>
        <dbReference type="EMBL" id="ERJ07775.1"/>
    </source>
</evidence>
<dbReference type="Pfam" id="PF07790">
    <property type="entry name" value="Pilin_N"/>
    <property type="match status" value="1"/>
</dbReference>
<reference evidence="2 3" key="2">
    <citation type="journal article" date="2013" name="PLoS ONE">
        <title>INDIGO - INtegrated Data Warehouse of MIcrobial GenOmes with Examples from the Red Sea Extremophiles.</title>
        <authorList>
            <person name="Alam I."/>
            <person name="Antunes A."/>
            <person name="Kamau A.A."/>
            <person name="Ba Alawi W."/>
            <person name="Kalkatawi M."/>
            <person name="Stingl U."/>
            <person name="Bajic V.B."/>
        </authorList>
    </citation>
    <scope>NUCLEOTIDE SEQUENCE [LARGE SCALE GENOMIC DNA]</scope>
    <source>
        <strain evidence="2 3">SARL4B</strain>
    </source>
</reference>
<gene>
    <name evidence="2" type="ORF">HLRTI_000154</name>
</gene>
<feature type="domain" description="Archaeal Type IV pilin N-terminal" evidence="1">
    <location>
        <begin position="13"/>
        <end position="78"/>
    </location>
</feature>
<dbReference type="AlphaFoldDB" id="F7PGJ9"/>
<organism evidence="2 3">
    <name type="scientific">Halorhabdus tiamatea SARL4B</name>
    <dbReference type="NCBI Taxonomy" id="1033806"/>
    <lineage>
        <taxon>Archaea</taxon>
        <taxon>Methanobacteriati</taxon>
        <taxon>Methanobacteriota</taxon>
        <taxon>Stenosarchaea group</taxon>
        <taxon>Halobacteria</taxon>
        <taxon>Halobacteriales</taxon>
        <taxon>Haloarculaceae</taxon>
        <taxon>Halorhabdus</taxon>
    </lineage>
</organism>
<protein>
    <recommendedName>
        <fullName evidence="1">Archaeal Type IV pilin N-terminal domain-containing protein</fullName>
    </recommendedName>
</protein>
<sequence length="128" mass="13373">MVSSTSSPRENRGIVSILALLMLFGAVLGSFVIGMGSQEPATQAPAVNLEFEADEDGTVTITHDGGEALERAEIEIRTPGTVGEWPGPELYAGEEITVTGLESGDEITVVWHSPDGDGAAVIAVYDVE</sequence>
<name>F7PGJ9_9EURY</name>
<dbReference type="EMBL" id="AFNT02000001">
    <property type="protein sequence ID" value="ERJ07775.1"/>
    <property type="molecule type" value="Genomic_DNA"/>
</dbReference>
<dbReference type="RefSeq" id="WP_008524394.1">
    <property type="nucleotide sequence ID" value="NC_021921.1"/>
</dbReference>
<dbReference type="Proteomes" id="UP000003861">
    <property type="component" value="Unassembled WGS sequence"/>
</dbReference>
<comment type="caution">
    <text evidence="2">The sequence shown here is derived from an EMBL/GenBank/DDBJ whole genome shotgun (WGS) entry which is preliminary data.</text>
</comment>
<dbReference type="OrthoDB" id="118020at2157"/>
<evidence type="ECO:0000259" key="1">
    <source>
        <dbReference type="Pfam" id="PF07790"/>
    </source>
</evidence>
<dbReference type="eggNOG" id="arCOG02416">
    <property type="taxonomic scope" value="Archaea"/>
</dbReference>